<dbReference type="PANTHER" id="PTHR30445">
    <property type="entry name" value="K(+)_H(+) ANTIPORTER SUBUNIT KHTT"/>
    <property type="match status" value="1"/>
</dbReference>
<keyword evidence="5" id="KW-0812">Transmembrane</keyword>
<dbReference type="InterPro" id="IPR006512">
    <property type="entry name" value="YidE_YbjL"/>
</dbReference>
<evidence type="ECO:0000256" key="1">
    <source>
        <dbReference type="ARBA" id="ARBA00004651"/>
    </source>
</evidence>
<keyword evidence="9" id="KW-0407">Ion channel</keyword>
<reference evidence="10" key="2">
    <citation type="submission" date="2014-09" db="EMBL/GenBank/DDBJ databases">
        <authorList>
            <consortium name="NBRP consortium"/>
            <person name="Sawabe T."/>
            <person name="Meirelles P."/>
            <person name="Nakanishi M."/>
            <person name="Sayaka M."/>
            <person name="Hattori M."/>
            <person name="Ohkuma M."/>
        </authorList>
    </citation>
    <scope>NUCLEOTIDE SEQUENCE [LARGE SCALE GENOMIC DNA]</scope>
    <source>
        <strain evidence="10">JCM 19239</strain>
    </source>
</reference>
<evidence type="ECO:0000256" key="7">
    <source>
        <dbReference type="ARBA" id="ARBA00023136"/>
    </source>
</evidence>
<keyword evidence="6" id="KW-1133">Transmembrane helix</keyword>
<evidence type="ECO:0000259" key="8">
    <source>
        <dbReference type="Pfam" id="PF06826"/>
    </source>
</evidence>
<gene>
    <name evidence="9" type="ORF">JCM19239_6569</name>
</gene>
<dbReference type="Pfam" id="PF06826">
    <property type="entry name" value="Asp-Al_Ex"/>
    <property type="match status" value="1"/>
</dbReference>
<evidence type="ECO:0000256" key="4">
    <source>
        <dbReference type="ARBA" id="ARBA00022475"/>
    </source>
</evidence>
<dbReference type="PANTHER" id="PTHR30445:SF10">
    <property type="entry name" value="TRANSPORT PROTEIN YBJL-RELATED"/>
    <property type="match status" value="1"/>
</dbReference>
<feature type="domain" description="YidE/YbjL duplication" evidence="8">
    <location>
        <begin position="7"/>
        <end position="69"/>
    </location>
</feature>
<keyword evidence="7" id="KW-0472">Membrane</keyword>
<protein>
    <submittedName>
        <fullName evidence="9">TrkA potassium channel-family protein</fullName>
    </submittedName>
</protein>
<evidence type="ECO:0000256" key="3">
    <source>
        <dbReference type="ARBA" id="ARBA00022448"/>
    </source>
</evidence>
<sequence length="69" mass="7273">MADLLAFCSFFILGIMFGLITMSFGQVSFGLGNAVGLLLSGITLGFLRANHPTFGYVPQGALNMVKDLG</sequence>
<reference evidence="10" key="1">
    <citation type="submission" date="2014-09" db="EMBL/GenBank/DDBJ databases">
        <title>Vibrio variabilis JCM 19239. (C206) whole genome shotgun sequence.</title>
        <authorList>
            <person name="Sawabe T."/>
            <person name="Meirelles P."/>
            <person name="Nakanishi M."/>
            <person name="Sayaka M."/>
            <person name="Hattori M."/>
            <person name="Ohkuma M."/>
        </authorList>
    </citation>
    <scope>NUCLEOTIDE SEQUENCE [LARGE SCALE GENOMIC DNA]</scope>
    <source>
        <strain evidence="10">JCM 19239</strain>
    </source>
</reference>
<keyword evidence="10" id="KW-1185">Reference proteome</keyword>
<proteinExistence type="inferred from homology"/>
<organism evidence="9 10">
    <name type="scientific">Vibrio variabilis</name>
    <dbReference type="NCBI Taxonomy" id="990271"/>
    <lineage>
        <taxon>Bacteria</taxon>
        <taxon>Pseudomonadati</taxon>
        <taxon>Pseudomonadota</taxon>
        <taxon>Gammaproteobacteria</taxon>
        <taxon>Vibrionales</taxon>
        <taxon>Vibrionaceae</taxon>
        <taxon>Vibrio</taxon>
    </lineage>
</organism>
<accession>A0ABQ0JL43</accession>
<dbReference type="GO" id="GO:0034220">
    <property type="term" value="P:monoatomic ion transmembrane transport"/>
    <property type="evidence" value="ECO:0007669"/>
    <property type="project" value="UniProtKB-KW"/>
</dbReference>
<evidence type="ECO:0000256" key="2">
    <source>
        <dbReference type="ARBA" id="ARBA00009854"/>
    </source>
</evidence>
<comment type="subcellular location">
    <subcellularLocation>
        <location evidence="1">Cell membrane</location>
        <topology evidence="1">Multi-pass membrane protein</topology>
    </subcellularLocation>
</comment>
<dbReference type="InterPro" id="IPR050144">
    <property type="entry name" value="AAE_transporter"/>
</dbReference>
<evidence type="ECO:0000256" key="5">
    <source>
        <dbReference type="ARBA" id="ARBA00022692"/>
    </source>
</evidence>
<keyword evidence="9" id="KW-0406">Ion transport</keyword>
<name>A0ABQ0JL43_9VIBR</name>
<evidence type="ECO:0000256" key="6">
    <source>
        <dbReference type="ARBA" id="ARBA00022989"/>
    </source>
</evidence>
<comment type="caution">
    <text evidence="9">The sequence shown here is derived from an EMBL/GenBank/DDBJ whole genome shotgun (WGS) entry which is preliminary data.</text>
</comment>
<evidence type="ECO:0000313" key="9">
    <source>
        <dbReference type="EMBL" id="GAL29477.1"/>
    </source>
</evidence>
<keyword evidence="3" id="KW-0813">Transport</keyword>
<dbReference type="Proteomes" id="UP000029223">
    <property type="component" value="Unassembled WGS sequence"/>
</dbReference>
<keyword evidence="4" id="KW-1003">Cell membrane</keyword>
<comment type="similarity">
    <text evidence="2">Belongs to the AAE transporter (TC 2.A.81) family.</text>
</comment>
<evidence type="ECO:0000313" key="10">
    <source>
        <dbReference type="Proteomes" id="UP000029223"/>
    </source>
</evidence>
<dbReference type="EMBL" id="BBMS01000065">
    <property type="protein sequence ID" value="GAL29477.1"/>
    <property type="molecule type" value="Genomic_DNA"/>
</dbReference>